<name>A0A8R1TWY3_ONCVO</name>
<dbReference type="Proteomes" id="UP000024404">
    <property type="component" value="Unassembled WGS sequence"/>
</dbReference>
<accession>A0A8R1TWY3</accession>
<dbReference type="AlphaFoldDB" id="A0A8R1TWY3"/>
<organism evidence="1 2">
    <name type="scientific">Onchocerca volvulus</name>
    <dbReference type="NCBI Taxonomy" id="6282"/>
    <lineage>
        <taxon>Eukaryota</taxon>
        <taxon>Metazoa</taxon>
        <taxon>Ecdysozoa</taxon>
        <taxon>Nematoda</taxon>
        <taxon>Chromadorea</taxon>
        <taxon>Rhabditida</taxon>
        <taxon>Spirurina</taxon>
        <taxon>Spiruromorpha</taxon>
        <taxon>Filarioidea</taxon>
        <taxon>Onchocercidae</taxon>
        <taxon>Onchocerca</taxon>
    </lineage>
</organism>
<dbReference type="EMBL" id="CMVM020000170">
    <property type="status" value="NOT_ANNOTATED_CDS"/>
    <property type="molecule type" value="Genomic_DNA"/>
</dbReference>
<dbReference type="EnsemblMetazoa" id="OVOC6288.1">
    <property type="protein sequence ID" value="OVOC6288.1"/>
    <property type="gene ID" value="WBGene00243097"/>
</dbReference>
<keyword evidence="2" id="KW-1185">Reference proteome</keyword>
<evidence type="ECO:0000313" key="2">
    <source>
        <dbReference type="Proteomes" id="UP000024404"/>
    </source>
</evidence>
<evidence type="ECO:0000313" key="1">
    <source>
        <dbReference type="EnsemblMetazoa" id="OVOC6288.1"/>
    </source>
</evidence>
<sequence length="79" mass="9163">KNFGFKYAFEWIVNNIQSIYKNPAEANKKLRIALGNRSIPINIAIKSLQIFVKNHTISKSDMKKYCSFEGRNKITLNEL</sequence>
<proteinExistence type="predicted"/>
<reference evidence="1" key="2">
    <citation type="submission" date="2022-06" db="UniProtKB">
        <authorList>
            <consortium name="EnsemblMetazoa"/>
        </authorList>
    </citation>
    <scope>IDENTIFICATION</scope>
</reference>
<reference evidence="2" key="1">
    <citation type="submission" date="2013-10" db="EMBL/GenBank/DDBJ databases">
        <title>Genome sequencing of Onchocerca volvulus.</title>
        <authorList>
            <person name="Cotton J."/>
            <person name="Tsai J."/>
            <person name="Stanley E."/>
            <person name="Tracey A."/>
            <person name="Holroyd N."/>
            <person name="Lustigman S."/>
            <person name="Berriman M."/>
        </authorList>
    </citation>
    <scope>NUCLEOTIDE SEQUENCE</scope>
</reference>
<protein>
    <submittedName>
        <fullName evidence="1">Uncharacterized protein</fullName>
    </submittedName>
</protein>